<dbReference type="PANTHER" id="PTHR45913:SF5">
    <property type="entry name" value="GENERAL TRANSCRIPTION FACTOR II-I REPEAT DOMAIN-CONTAINING PROTEIN 2A-LIKE PROTEIN"/>
    <property type="match status" value="1"/>
</dbReference>
<proteinExistence type="predicted"/>
<gene>
    <name evidence="1" type="ORF">RF11_01155</name>
</gene>
<dbReference type="PANTHER" id="PTHR45913">
    <property type="entry name" value="EPM2A-INTERACTING PROTEIN 1"/>
    <property type="match status" value="1"/>
</dbReference>
<accession>A0A0C2IGB6</accession>
<sequence>MCLGPEKRNSIVFGEEGKDTEYPQLRESKWLSELAFAIDLFKHMKEIKTKLPGNDIFAHATYSPVKEFQCELKLFSRNLSLNITTHFPTLETMAAQFTLTEKYTNMITSLDKEITLHFGGFQKLYAEFDILS</sequence>
<protein>
    <submittedName>
        <fullName evidence="1">General transcription factor II-I repeat domain-containing protein 2</fullName>
    </submittedName>
</protein>
<organism evidence="1 2">
    <name type="scientific">Thelohanellus kitauei</name>
    <name type="common">Myxosporean</name>
    <dbReference type="NCBI Taxonomy" id="669202"/>
    <lineage>
        <taxon>Eukaryota</taxon>
        <taxon>Metazoa</taxon>
        <taxon>Cnidaria</taxon>
        <taxon>Myxozoa</taxon>
        <taxon>Myxosporea</taxon>
        <taxon>Bivalvulida</taxon>
        <taxon>Platysporina</taxon>
        <taxon>Myxobolidae</taxon>
        <taxon>Thelohanellus</taxon>
    </lineage>
</organism>
<dbReference type="AlphaFoldDB" id="A0A0C2IGB6"/>
<comment type="caution">
    <text evidence="1">The sequence shown here is derived from an EMBL/GenBank/DDBJ whole genome shotgun (WGS) entry which is preliminary data.</text>
</comment>
<evidence type="ECO:0000313" key="2">
    <source>
        <dbReference type="Proteomes" id="UP000031668"/>
    </source>
</evidence>
<dbReference type="OrthoDB" id="6744268at2759"/>
<name>A0A0C2IGB6_THEKT</name>
<dbReference type="EMBL" id="JWZT01004328">
    <property type="protein sequence ID" value="KII64349.1"/>
    <property type="molecule type" value="Genomic_DNA"/>
</dbReference>
<keyword evidence="2" id="KW-1185">Reference proteome</keyword>
<reference evidence="1 2" key="1">
    <citation type="journal article" date="2014" name="Genome Biol. Evol.">
        <title>The genome of the myxosporean Thelohanellus kitauei shows adaptations to nutrient acquisition within its fish host.</title>
        <authorList>
            <person name="Yang Y."/>
            <person name="Xiong J."/>
            <person name="Zhou Z."/>
            <person name="Huo F."/>
            <person name="Miao W."/>
            <person name="Ran C."/>
            <person name="Liu Y."/>
            <person name="Zhang J."/>
            <person name="Feng J."/>
            <person name="Wang M."/>
            <person name="Wang M."/>
            <person name="Wang L."/>
            <person name="Yao B."/>
        </authorList>
    </citation>
    <scope>NUCLEOTIDE SEQUENCE [LARGE SCALE GENOMIC DNA]</scope>
    <source>
        <strain evidence="1">Wuqing</strain>
    </source>
</reference>
<evidence type="ECO:0000313" key="1">
    <source>
        <dbReference type="EMBL" id="KII64349.1"/>
    </source>
</evidence>
<dbReference type="Proteomes" id="UP000031668">
    <property type="component" value="Unassembled WGS sequence"/>
</dbReference>